<dbReference type="PANTHER" id="PTHR43178:SF5">
    <property type="entry name" value="LIPOAMIDE ACYLTRANSFERASE COMPONENT OF BRANCHED-CHAIN ALPHA-KETO ACID DEHYDROGENASE COMPLEX, MITOCHONDRIAL"/>
    <property type="match status" value="1"/>
</dbReference>
<organism evidence="9">
    <name type="scientific">marine metagenome</name>
    <dbReference type="NCBI Taxonomy" id="408172"/>
    <lineage>
        <taxon>unclassified sequences</taxon>
        <taxon>metagenomes</taxon>
        <taxon>ecological metagenomes</taxon>
    </lineage>
</organism>
<comment type="cofactor">
    <cofactor evidence="1">
        <name>(R)-lipoate</name>
        <dbReference type="ChEBI" id="CHEBI:83088"/>
    </cofactor>
</comment>
<feature type="compositionally biased region" description="Low complexity" evidence="6">
    <location>
        <begin position="173"/>
        <end position="182"/>
    </location>
</feature>
<dbReference type="Pfam" id="PF02817">
    <property type="entry name" value="E3_binding"/>
    <property type="match status" value="1"/>
</dbReference>
<evidence type="ECO:0000256" key="4">
    <source>
        <dbReference type="ARBA" id="ARBA00022823"/>
    </source>
</evidence>
<evidence type="ECO:0000259" key="7">
    <source>
        <dbReference type="PROSITE" id="PS50968"/>
    </source>
</evidence>
<dbReference type="InterPro" id="IPR050743">
    <property type="entry name" value="2-oxoacid_DH_E2_comp"/>
</dbReference>
<dbReference type="PROSITE" id="PS51826">
    <property type="entry name" value="PSBD"/>
    <property type="match status" value="1"/>
</dbReference>
<evidence type="ECO:0000256" key="2">
    <source>
        <dbReference type="ARBA" id="ARBA00007317"/>
    </source>
</evidence>
<gene>
    <name evidence="9" type="ORF">METZ01_LOCUS420402</name>
</gene>
<evidence type="ECO:0000256" key="3">
    <source>
        <dbReference type="ARBA" id="ARBA00022679"/>
    </source>
</evidence>
<evidence type="ECO:0000256" key="5">
    <source>
        <dbReference type="ARBA" id="ARBA00023315"/>
    </source>
</evidence>
<sequence length="211" mass="21558">MAIDVDVPEMGESVSEVTVLEWLKGEGEFVEKDEPICVLETDKANVDLPSPASGTLQQLKQVDDTLNVGELLARIDESEKPAAAPASPDVAETPAPAVAEAAPAAQTPAQQPAPAAAAPAGSDLSDLSPAVRRLVEENGVDPSQIAGTGRGGRLIKQDVLAFLKQRERDEQDSQPAAATAPASPAPTPVAPTPPPAPPVQTPAAPPAQTAP</sequence>
<feature type="domain" description="Lipoyl-binding" evidence="7">
    <location>
        <begin position="2"/>
        <end position="76"/>
    </location>
</feature>
<feature type="compositionally biased region" description="Pro residues" evidence="6">
    <location>
        <begin position="183"/>
        <end position="205"/>
    </location>
</feature>
<dbReference type="PRINTS" id="PR01217">
    <property type="entry name" value="PRICHEXTENSN"/>
</dbReference>
<evidence type="ECO:0000259" key="8">
    <source>
        <dbReference type="PROSITE" id="PS51826"/>
    </source>
</evidence>
<accession>A0A382XB25</accession>
<dbReference type="Pfam" id="PF00364">
    <property type="entry name" value="Biotin_lipoyl"/>
    <property type="match status" value="1"/>
</dbReference>
<keyword evidence="3" id="KW-0808">Transferase</keyword>
<dbReference type="PANTHER" id="PTHR43178">
    <property type="entry name" value="DIHYDROLIPOAMIDE ACETYLTRANSFERASE COMPONENT OF PYRUVATE DEHYDROGENASE COMPLEX"/>
    <property type="match status" value="1"/>
</dbReference>
<dbReference type="PROSITE" id="PS00189">
    <property type="entry name" value="LIPOYL"/>
    <property type="match status" value="1"/>
</dbReference>
<reference evidence="9" key="1">
    <citation type="submission" date="2018-05" db="EMBL/GenBank/DDBJ databases">
        <authorList>
            <person name="Lanie J.A."/>
            <person name="Ng W.-L."/>
            <person name="Kazmierczak K.M."/>
            <person name="Andrzejewski T.M."/>
            <person name="Davidsen T.M."/>
            <person name="Wayne K.J."/>
            <person name="Tettelin H."/>
            <person name="Glass J.I."/>
            <person name="Rusch D."/>
            <person name="Podicherti R."/>
            <person name="Tsui H.-C.T."/>
            <person name="Winkler M.E."/>
        </authorList>
    </citation>
    <scope>NUCLEOTIDE SEQUENCE</scope>
</reference>
<evidence type="ECO:0000256" key="6">
    <source>
        <dbReference type="SAM" id="MobiDB-lite"/>
    </source>
</evidence>
<evidence type="ECO:0000256" key="1">
    <source>
        <dbReference type="ARBA" id="ARBA00001938"/>
    </source>
</evidence>
<evidence type="ECO:0008006" key="10">
    <source>
        <dbReference type="Google" id="ProtNLM"/>
    </source>
</evidence>
<dbReference type="CDD" id="cd06849">
    <property type="entry name" value="lipoyl_domain"/>
    <property type="match status" value="1"/>
</dbReference>
<dbReference type="Gene3D" id="2.40.50.100">
    <property type="match status" value="1"/>
</dbReference>
<protein>
    <recommendedName>
        <fullName evidence="10">Lipoyl-binding domain-containing protein</fullName>
    </recommendedName>
</protein>
<feature type="non-terminal residue" evidence="9">
    <location>
        <position position="211"/>
    </location>
</feature>
<feature type="region of interest" description="Disordered" evidence="6">
    <location>
        <begin position="77"/>
        <end position="211"/>
    </location>
</feature>
<feature type="domain" description="Peripheral subunit-binding (PSBD)" evidence="8">
    <location>
        <begin position="126"/>
        <end position="163"/>
    </location>
</feature>
<keyword evidence="5" id="KW-0012">Acyltransferase</keyword>
<dbReference type="InterPro" id="IPR011053">
    <property type="entry name" value="Single_hybrid_motif"/>
</dbReference>
<dbReference type="GO" id="GO:0005737">
    <property type="term" value="C:cytoplasm"/>
    <property type="evidence" value="ECO:0007669"/>
    <property type="project" value="TreeGrafter"/>
</dbReference>
<dbReference type="GO" id="GO:0031405">
    <property type="term" value="F:lipoic acid binding"/>
    <property type="evidence" value="ECO:0007669"/>
    <property type="project" value="TreeGrafter"/>
</dbReference>
<evidence type="ECO:0000313" key="9">
    <source>
        <dbReference type="EMBL" id="SVD67548.1"/>
    </source>
</evidence>
<dbReference type="InterPro" id="IPR036625">
    <property type="entry name" value="E3-bd_dom_sf"/>
</dbReference>
<dbReference type="SUPFAM" id="SSF51230">
    <property type="entry name" value="Single hybrid motif"/>
    <property type="match status" value="1"/>
</dbReference>
<dbReference type="SUPFAM" id="SSF47005">
    <property type="entry name" value="Peripheral subunit-binding domain of 2-oxo acid dehydrogenase complex"/>
    <property type="match status" value="1"/>
</dbReference>
<dbReference type="EMBL" id="UINC01165896">
    <property type="protein sequence ID" value="SVD67548.1"/>
    <property type="molecule type" value="Genomic_DNA"/>
</dbReference>
<keyword evidence="4" id="KW-0450">Lipoyl</keyword>
<dbReference type="AlphaFoldDB" id="A0A382XB25"/>
<proteinExistence type="inferred from homology"/>
<dbReference type="InterPro" id="IPR004167">
    <property type="entry name" value="PSBD"/>
</dbReference>
<name>A0A382XB25_9ZZZZ</name>
<dbReference type="GO" id="GO:0016407">
    <property type="term" value="F:acetyltransferase activity"/>
    <property type="evidence" value="ECO:0007669"/>
    <property type="project" value="TreeGrafter"/>
</dbReference>
<dbReference type="InterPro" id="IPR003016">
    <property type="entry name" value="2-oxoA_DH_lipoyl-BS"/>
</dbReference>
<dbReference type="Gene3D" id="4.10.320.10">
    <property type="entry name" value="E3-binding domain"/>
    <property type="match status" value="1"/>
</dbReference>
<dbReference type="PROSITE" id="PS50968">
    <property type="entry name" value="BIOTINYL_LIPOYL"/>
    <property type="match status" value="1"/>
</dbReference>
<feature type="compositionally biased region" description="Low complexity" evidence="6">
    <location>
        <begin position="81"/>
        <end position="120"/>
    </location>
</feature>
<comment type="similarity">
    <text evidence="2">Belongs to the 2-oxoacid dehydrogenase family.</text>
</comment>
<dbReference type="InterPro" id="IPR000089">
    <property type="entry name" value="Biotin_lipoyl"/>
</dbReference>